<dbReference type="GO" id="GO:0005829">
    <property type="term" value="C:cytosol"/>
    <property type="evidence" value="ECO:0007669"/>
    <property type="project" value="TreeGrafter"/>
</dbReference>
<organism evidence="5 6">
    <name type="scientific">Oleomonas cavernae</name>
    <dbReference type="NCBI Taxonomy" id="2320859"/>
    <lineage>
        <taxon>Bacteria</taxon>
        <taxon>Pseudomonadati</taxon>
        <taxon>Pseudomonadota</taxon>
        <taxon>Alphaproteobacteria</taxon>
        <taxon>Acetobacterales</taxon>
        <taxon>Acetobacteraceae</taxon>
        <taxon>Oleomonas</taxon>
    </lineage>
</organism>
<dbReference type="PROSITE" id="PS01124">
    <property type="entry name" value="HTH_ARAC_FAMILY_2"/>
    <property type="match status" value="1"/>
</dbReference>
<dbReference type="RefSeq" id="WP_119779162.1">
    <property type="nucleotide sequence ID" value="NZ_QYUK01000011.1"/>
</dbReference>
<dbReference type="PANTHER" id="PTHR47894:SF1">
    <property type="entry name" value="HTH-TYPE TRANSCRIPTIONAL REGULATOR VQSM"/>
    <property type="match status" value="1"/>
</dbReference>
<dbReference type="GO" id="GO:0003700">
    <property type="term" value="F:DNA-binding transcription factor activity"/>
    <property type="evidence" value="ECO:0007669"/>
    <property type="project" value="InterPro"/>
</dbReference>
<evidence type="ECO:0000313" key="6">
    <source>
        <dbReference type="Proteomes" id="UP000284605"/>
    </source>
</evidence>
<dbReference type="GO" id="GO:0000976">
    <property type="term" value="F:transcription cis-regulatory region binding"/>
    <property type="evidence" value="ECO:0007669"/>
    <property type="project" value="TreeGrafter"/>
</dbReference>
<comment type="caution">
    <text evidence="5">The sequence shown here is derived from an EMBL/GenBank/DDBJ whole genome shotgun (WGS) entry which is preliminary data.</text>
</comment>
<evidence type="ECO:0000259" key="4">
    <source>
        <dbReference type="PROSITE" id="PS01124"/>
    </source>
</evidence>
<dbReference type="InterPro" id="IPR018060">
    <property type="entry name" value="HTH_AraC"/>
</dbReference>
<dbReference type="AlphaFoldDB" id="A0A418WEV1"/>
<dbReference type="Pfam" id="PF12833">
    <property type="entry name" value="HTH_18"/>
    <property type="match status" value="1"/>
</dbReference>
<dbReference type="PANTHER" id="PTHR47894">
    <property type="entry name" value="HTH-TYPE TRANSCRIPTIONAL REGULATOR GADX"/>
    <property type="match status" value="1"/>
</dbReference>
<keyword evidence="6" id="KW-1185">Reference proteome</keyword>
<accession>A0A418WEV1</accession>
<dbReference type="OrthoDB" id="9805730at2"/>
<evidence type="ECO:0000313" key="5">
    <source>
        <dbReference type="EMBL" id="RJF88526.1"/>
    </source>
</evidence>
<keyword evidence="3" id="KW-0804">Transcription</keyword>
<protein>
    <submittedName>
        <fullName evidence="5">AraC family transcriptional regulator</fullName>
    </submittedName>
</protein>
<sequence>MKSGLAQRHWSVSSLQVLRDTLAARGIVIAPFLVQAGLPPALLDDPRAQVEATTELAVIERVLAVLGDPPGFGLEVGVRYRLAAYGVWGFAMLASSTVRDALTLGLEYQDLTYSVMPITLAALDGGEAVVFDDAGLPPALRRFMIERDLSASRQIMTDLWGTPSPCRAVTLALPWPADTAPYEAVFHGPVHFEATHNAVIYDPGMLDRPLPQANPLVAALHVRACQERLRQVLRDDGIIEKVTGAILARPGHFPPLEDVAEGLEMAPRTLRRRLAEAGLGYRDLVARLRQDLAIEMLTATGLKVEAVAERLGYAETASFTHAFRRWTGRPPSSYARQGR</sequence>
<name>A0A418WEV1_9PROT</name>
<keyword evidence="1" id="KW-0805">Transcription regulation</keyword>
<dbReference type="EMBL" id="QYUK01000011">
    <property type="protein sequence ID" value="RJF88526.1"/>
    <property type="molecule type" value="Genomic_DNA"/>
</dbReference>
<dbReference type="InterPro" id="IPR009057">
    <property type="entry name" value="Homeodomain-like_sf"/>
</dbReference>
<dbReference type="Gene3D" id="1.10.10.60">
    <property type="entry name" value="Homeodomain-like"/>
    <property type="match status" value="1"/>
</dbReference>
<dbReference type="Proteomes" id="UP000284605">
    <property type="component" value="Unassembled WGS sequence"/>
</dbReference>
<reference evidence="5 6" key="1">
    <citation type="submission" date="2018-09" db="EMBL/GenBank/DDBJ databases">
        <authorList>
            <person name="Zhu H."/>
        </authorList>
    </citation>
    <scope>NUCLEOTIDE SEQUENCE [LARGE SCALE GENOMIC DNA]</scope>
    <source>
        <strain evidence="5 6">K1W22B-8</strain>
    </source>
</reference>
<gene>
    <name evidence="5" type="ORF">D3874_17195</name>
</gene>
<dbReference type="InterPro" id="IPR032687">
    <property type="entry name" value="AraC-type_N"/>
</dbReference>
<evidence type="ECO:0000256" key="2">
    <source>
        <dbReference type="ARBA" id="ARBA00023125"/>
    </source>
</evidence>
<dbReference type="Pfam" id="PF12625">
    <property type="entry name" value="Arabinose_bd"/>
    <property type="match status" value="1"/>
</dbReference>
<proteinExistence type="predicted"/>
<feature type="domain" description="HTH araC/xylS-type" evidence="4">
    <location>
        <begin position="240"/>
        <end position="337"/>
    </location>
</feature>
<evidence type="ECO:0000256" key="1">
    <source>
        <dbReference type="ARBA" id="ARBA00023015"/>
    </source>
</evidence>
<dbReference type="SMART" id="SM00342">
    <property type="entry name" value="HTH_ARAC"/>
    <property type="match status" value="1"/>
</dbReference>
<keyword evidence="2" id="KW-0238">DNA-binding</keyword>
<dbReference type="SUPFAM" id="SSF46689">
    <property type="entry name" value="Homeodomain-like"/>
    <property type="match status" value="1"/>
</dbReference>
<evidence type="ECO:0000256" key="3">
    <source>
        <dbReference type="ARBA" id="ARBA00023163"/>
    </source>
</evidence>